<name>A0ABT4RF70_9ACTN</name>
<dbReference type="SMART" id="SM00382">
    <property type="entry name" value="AAA"/>
    <property type="match status" value="1"/>
</dbReference>
<dbReference type="Pfam" id="PF00196">
    <property type="entry name" value="GerE"/>
    <property type="match status" value="1"/>
</dbReference>
<dbReference type="InterPro" id="IPR000792">
    <property type="entry name" value="Tscrpt_reg_LuxR_C"/>
</dbReference>
<evidence type="ECO:0000313" key="5">
    <source>
        <dbReference type="Proteomes" id="UP001147700"/>
    </source>
</evidence>
<dbReference type="PRINTS" id="PR00038">
    <property type="entry name" value="HTHLUXR"/>
</dbReference>
<proteinExistence type="predicted"/>
<dbReference type="SUPFAM" id="SSF48452">
    <property type="entry name" value="TPR-like"/>
    <property type="match status" value="2"/>
</dbReference>
<feature type="domain" description="HTH luxR-type" evidence="3">
    <location>
        <begin position="857"/>
        <end position="922"/>
    </location>
</feature>
<dbReference type="PANTHER" id="PTHR16305:SF35">
    <property type="entry name" value="TRANSCRIPTIONAL ACTIVATOR DOMAIN"/>
    <property type="match status" value="1"/>
</dbReference>
<dbReference type="InterPro" id="IPR036388">
    <property type="entry name" value="WH-like_DNA-bd_sf"/>
</dbReference>
<organism evidence="4 5">
    <name type="scientific">Solirubrobacter deserti</name>
    <dbReference type="NCBI Taxonomy" id="2282478"/>
    <lineage>
        <taxon>Bacteria</taxon>
        <taxon>Bacillati</taxon>
        <taxon>Actinomycetota</taxon>
        <taxon>Thermoleophilia</taxon>
        <taxon>Solirubrobacterales</taxon>
        <taxon>Solirubrobacteraceae</taxon>
        <taxon>Solirubrobacter</taxon>
    </lineage>
</organism>
<evidence type="ECO:0000313" key="4">
    <source>
        <dbReference type="EMBL" id="MDA0136960.1"/>
    </source>
</evidence>
<evidence type="ECO:0000259" key="3">
    <source>
        <dbReference type="PROSITE" id="PS50043"/>
    </source>
</evidence>
<dbReference type="SMART" id="SM00028">
    <property type="entry name" value="TPR"/>
    <property type="match status" value="3"/>
</dbReference>
<dbReference type="Gene3D" id="1.10.10.10">
    <property type="entry name" value="Winged helix-like DNA-binding domain superfamily/Winged helix DNA-binding domain"/>
    <property type="match status" value="1"/>
</dbReference>
<evidence type="ECO:0000256" key="2">
    <source>
        <dbReference type="ARBA" id="ARBA00022840"/>
    </source>
</evidence>
<dbReference type="InterPro" id="IPR041664">
    <property type="entry name" value="AAA_16"/>
</dbReference>
<dbReference type="EMBL" id="JAPCID010000007">
    <property type="protein sequence ID" value="MDA0136960.1"/>
    <property type="molecule type" value="Genomic_DNA"/>
</dbReference>
<dbReference type="Gene3D" id="1.25.40.10">
    <property type="entry name" value="Tetratricopeptide repeat domain"/>
    <property type="match status" value="2"/>
</dbReference>
<dbReference type="Gene3D" id="3.40.50.300">
    <property type="entry name" value="P-loop containing nucleotide triphosphate hydrolases"/>
    <property type="match status" value="1"/>
</dbReference>
<keyword evidence="5" id="KW-1185">Reference proteome</keyword>
<dbReference type="InterPro" id="IPR016032">
    <property type="entry name" value="Sig_transdc_resp-reg_C-effctor"/>
</dbReference>
<accession>A0ABT4RF70</accession>
<dbReference type="PROSITE" id="PS00622">
    <property type="entry name" value="HTH_LUXR_1"/>
    <property type="match status" value="1"/>
</dbReference>
<gene>
    <name evidence="4" type="ORF">OJ962_05575</name>
</gene>
<dbReference type="Pfam" id="PF13191">
    <property type="entry name" value="AAA_16"/>
    <property type="match status" value="1"/>
</dbReference>
<dbReference type="SUPFAM" id="SSF46894">
    <property type="entry name" value="C-terminal effector domain of the bipartite response regulators"/>
    <property type="match status" value="1"/>
</dbReference>
<dbReference type="InterPro" id="IPR011990">
    <property type="entry name" value="TPR-like_helical_dom_sf"/>
</dbReference>
<dbReference type="SMART" id="SM00421">
    <property type="entry name" value="HTH_LUXR"/>
    <property type="match status" value="1"/>
</dbReference>
<keyword evidence="1" id="KW-0547">Nucleotide-binding</keyword>
<dbReference type="InterPro" id="IPR003593">
    <property type="entry name" value="AAA+_ATPase"/>
</dbReference>
<dbReference type="InterPro" id="IPR027417">
    <property type="entry name" value="P-loop_NTPase"/>
</dbReference>
<comment type="caution">
    <text evidence="4">The sequence shown here is derived from an EMBL/GenBank/DDBJ whole genome shotgun (WGS) entry which is preliminary data.</text>
</comment>
<dbReference type="SUPFAM" id="SSF52540">
    <property type="entry name" value="P-loop containing nucleoside triphosphate hydrolases"/>
    <property type="match status" value="1"/>
</dbReference>
<protein>
    <submittedName>
        <fullName evidence="4">AAA family ATPase</fullName>
    </submittedName>
</protein>
<dbReference type="PANTHER" id="PTHR16305">
    <property type="entry name" value="TESTICULAR SOLUBLE ADENYLYL CYCLASE"/>
    <property type="match status" value="1"/>
</dbReference>
<dbReference type="PROSITE" id="PS50043">
    <property type="entry name" value="HTH_LUXR_2"/>
    <property type="match status" value="1"/>
</dbReference>
<keyword evidence="2" id="KW-0067">ATP-binding</keyword>
<sequence length="922" mass="98259">MLLGRDTELAKIAEALDGLDAGRSGLLLVSGEPGIGKSALLGALAEQAAARGFRVLSGHATEFERLLPFGVLVDALDPYLDELEDGKLARMGVSRTEELATVFPALEGPRDAVPEAYRLHRALRELLDGIAGPRPLVLVLDDLQWADDGAREALAALARRPPSGRVLIAGAHRPDPALDDLDRYGHPRLRLGPLGDGDARRLVEERVSGAALRTVLDQAGGNPFYLEQLARSPARGPLPSAIASSIRAEIEQLSPAAQALLRGAAVAGEPADLRLASVAAELDEATAHAAVDEARRAELLRPVDGAAAFTFRHPIVRRAAYESAGPGWRINAHGRLREALLELGADVTVVAQHVRHGAGLGDEQGILILMAAAERVIERAPGDAAAWLEAALRLLPMQVGERYAALQARRGTALLLAGELTAAREALLAAGSDTAEKCWRLAEVERWLGLEQEAVRHLARARELATDDPRVRVKCEIELVLVHEWNLRYDDAREAAQAAAGAPADSGDPVLVAEVEGVIATTLVQTDPRAAAGPYAHAATVVAGYDDHDFPAHPMSLWDLGWAATHLERYDEAIAHFDRGLRIARDRRAHGNVAMFLIDRTEPRFRAGRLTEAVELAEEAVEAARVTPSARYEWWALARLGLLLGRSGDAARAAEVMRDCERVAASLPESPLVDLWTAYGAVTAAVAVGDLDVAERRLVAAAGAELEHMAPIDRSRPRLVLLEAALARGDGAAAERLADDADAWALHSGLSTPSAWALAGRAHLALARGEYARAADAAGAAVEAYERAGAQLEAERMRVVHGRALAESGDRSGALDAFERAERHLHRIGADFDRGAAVRELRKLGRRAPRRDAPPAGGNRLSGLSARESEVAALVAEGATNQAIADALFLSVKTVESHLRNIFAKLGVSNREALAAAVQQEG</sequence>
<evidence type="ECO:0000256" key="1">
    <source>
        <dbReference type="ARBA" id="ARBA00022741"/>
    </source>
</evidence>
<dbReference type="Proteomes" id="UP001147700">
    <property type="component" value="Unassembled WGS sequence"/>
</dbReference>
<dbReference type="InterPro" id="IPR019734">
    <property type="entry name" value="TPR_rpt"/>
</dbReference>
<dbReference type="CDD" id="cd06170">
    <property type="entry name" value="LuxR_C_like"/>
    <property type="match status" value="1"/>
</dbReference>
<reference evidence="4" key="1">
    <citation type="submission" date="2022-10" db="EMBL/GenBank/DDBJ databases">
        <title>The WGS of Solirubrobacter sp. CPCC 204708.</title>
        <authorList>
            <person name="Jiang Z."/>
        </authorList>
    </citation>
    <scope>NUCLEOTIDE SEQUENCE</scope>
    <source>
        <strain evidence="4">CPCC 204708</strain>
    </source>
</reference>